<name>H1YFR1_9SPHI</name>
<evidence type="ECO:0000313" key="1">
    <source>
        <dbReference type="EMBL" id="EHQ24463.1"/>
    </source>
</evidence>
<dbReference type="EMBL" id="CM001403">
    <property type="protein sequence ID" value="EHQ24463.1"/>
    <property type="molecule type" value="Genomic_DNA"/>
</dbReference>
<dbReference type="AlphaFoldDB" id="H1YFR1"/>
<protein>
    <submittedName>
        <fullName evidence="1">Uncharacterized protein</fullName>
    </submittedName>
</protein>
<accession>H1YFR1</accession>
<reference evidence="1" key="1">
    <citation type="submission" date="2011-09" db="EMBL/GenBank/DDBJ databases">
        <title>The permanent draft genome of Mucilaginibacter paludis DSM 18603.</title>
        <authorList>
            <consortium name="US DOE Joint Genome Institute (JGI-PGF)"/>
            <person name="Lucas S."/>
            <person name="Han J."/>
            <person name="Lapidus A."/>
            <person name="Bruce D."/>
            <person name="Goodwin L."/>
            <person name="Pitluck S."/>
            <person name="Peters L."/>
            <person name="Kyrpides N."/>
            <person name="Mavromatis K."/>
            <person name="Ivanova N."/>
            <person name="Mikhailova N."/>
            <person name="Held B."/>
            <person name="Detter J.C."/>
            <person name="Tapia R."/>
            <person name="Han C."/>
            <person name="Land M."/>
            <person name="Hauser L."/>
            <person name="Markowitz V."/>
            <person name="Cheng J.-F."/>
            <person name="Hugenholtz P."/>
            <person name="Woyke T."/>
            <person name="Wu D."/>
            <person name="Tindall B."/>
            <person name="Brambilla E."/>
            <person name="Klenk H.-P."/>
            <person name="Eisen J.A."/>
        </authorList>
    </citation>
    <scope>NUCLEOTIDE SEQUENCE [LARGE SCALE GENOMIC DNA]</scope>
    <source>
        <strain evidence="1">DSM 18603</strain>
    </source>
</reference>
<keyword evidence="2" id="KW-1185">Reference proteome</keyword>
<sequence>MQKQFYSYKIYIGQSKADTFTKITFSKTYNEQKFKNN</sequence>
<dbReference type="Proteomes" id="UP000002774">
    <property type="component" value="Chromosome"/>
</dbReference>
<gene>
    <name evidence="1" type="ORF">Mucpa_0266</name>
</gene>
<dbReference type="HOGENOM" id="CLU_3346065_0_0_10"/>
<organism evidence="1 2">
    <name type="scientific">Mucilaginibacter paludis DSM 18603</name>
    <dbReference type="NCBI Taxonomy" id="714943"/>
    <lineage>
        <taxon>Bacteria</taxon>
        <taxon>Pseudomonadati</taxon>
        <taxon>Bacteroidota</taxon>
        <taxon>Sphingobacteriia</taxon>
        <taxon>Sphingobacteriales</taxon>
        <taxon>Sphingobacteriaceae</taxon>
        <taxon>Mucilaginibacter</taxon>
    </lineage>
</organism>
<proteinExistence type="predicted"/>
<evidence type="ECO:0000313" key="2">
    <source>
        <dbReference type="Proteomes" id="UP000002774"/>
    </source>
</evidence>